<dbReference type="Proteomes" id="UP000000435">
    <property type="component" value="Chromosome"/>
</dbReference>
<dbReference type="EMBL" id="CP000107">
    <property type="protein sequence ID" value="AAZ68855.1"/>
    <property type="molecule type" value="Genomic_DNA"/>
</dbReference>
<keyword evidence="2" id="KW-1185">Reference proteome</keyword>
<evidence type="ECO:0000313" key="1">
    <source>
        <dbReference type="EMBL" id="AAZ68855.1"/>
    </source>
</evidence>
<protein>
    <submittedName>
        <fullName evidence="1">Uncharacterized protein</fullName>
    </submittedName>
</protein>
<organism evidence="1 2">
    <name type="scientific">Ehrlichia canis (strain Jake)</name>
    <dbReference type="NCBI Taxonomy" id="269484"/>
    <lineage>
        <taxon>Bacteria</taxon>
        <taxon>Pseudomonadati</taxon>
        <taxon>Pseudomonadota</taxon>
        <taxon>Alphaproteobacteria</taxon>
        <taxon>Rickettsiales</taxon>
        <taxon>Anaplasmataceae</taxon>
        <taxon>Ehrlichia</taxon>
    </lineage>
</organism>
<name>A0ACA6AWP7_EHRCJ</name>
<gene>
    <name evidence="1" type="ordered locus">Ecaj_0824</name>
</gene>
<reference evidence="2" key="1">
    <citation type="journal article" date="2006" name="J. Bacteriol.">
        <title>The genome of the obligately intracellular bacterium Ehrlichia canis reveals themes of complex membrane structure and immune evasion strategies.</title>
        <authorList>
            <person name="Mavromatis K."/>
            <person name="Doyle C.K."/>
            <person name="Lykidis A."/>
            <person name="Ivanova N."/>
            <person name="Francino M.P."/>
            <person name="Chain P."/>
            <person name="Shin M."/>
            <person name="Malfatti S."/>
            <person name="Larimer F."/>
            <person name="Copeland A."/>
            <person name="Detter J.C."/>
            <person name="Land M."/>
            <person name="Richardson P.M."/>
            <person name="Yu X.J."/>
            <person name="Walker D.H."/>
            <person name="McBride J.W."/>
            <person name="Kyrpides N.C."/>
        </authorList>
    </citation>
    <scope>NUCLEOTIDE SEQUENCE [LARGE SCALE GENOMIC DNA]</scope>
    <source>
        <strain evidence="2">Jake</strain>
    </source>
</reference>
<evidence type="ECO:0000313" key="2">
    <source>
        <dbReference type="Proteomes" id="UP000000435"/>
    </source>
</evidence>
<accession>A0ACA6AWP7</accession>
<proteinExistence type="predicted"/>
<sequence>MSNTNDFQSIKDVIANIRKVMSSNDNGDSTTEQHDTNTQPDDTEHEVLNLENPENHVELHNIQHAHNTLNEINQTFQAISDLPITTYQNKTQPDIQISVKKEKIYPDQLSNVNQFISIEQSTQRLSSQERRLTTTHTLSEEISKNTSEIKGVHQKNTFISENLVSPESIVASSEEIKKLITQVHNYTKPTNVSSDKSPTIEELVINMLKPELSTWLNNNLQKLVKEIVEKEIKHIIKKSNQN</sequence>